<protein>
    <submittedName>
        <fullName evidence="1">Uncharacterized protein</fullName>
    </submittedName>
</protein>
<gene>
    <name evidence="1" type="ORF">ECRASSUSDP1_LOCUS2472</name>
</gene>
<organism evidence="1 2">
    <name type="scientific">Euplotes crassus</name>
    <dbReference type="NCBI Taxonomy" id="5936"/>
    <lineage>
        <taxon>Eukaryota</taxon>
        <taxon>Sar</taxon>
        <taxon>Alveolata</taxon>
        <taxon>Ciliophora</taxon>
        <taxon>Intramacronucleata</taxon>
        <taxon>Spirotrichea</taxon>
        <taxon>Hypotrichia</taxon>
        <taxon>Euplotida</taxon>
        <taxon>Euplotidae</taxon>
        <taxon>Moneuplotes</taxon>
    </lineage>
</organism>
<comment type="caution">
    <text evidence="1">The sequence shown here is derived from an EMBL/GenBank/DDBJ whole genome shotgun (WGS) entry which is preliminary data.</text>
</comment>
<proteinExistence type="predicted"/>
<reference evidence="1" key="1">
    <citation type="submission" date="2023-07" db="EMBL/GenBank/DDBJ databases">
        <authorList>
            <consortium name="AG Swart"/>
            <person name="Singh M."/>
            <person name="Singh A."/>
            <person name="Seah K."/>
            <person name="Emmerich C."/>
        </authorList>
    </citation>
    <scope>NUCLEOTIDE SEQUENCE</scope>
    <source>
        <strain evidence="1">DP1</strain>
    </source>
</reference>
<accession>A0AAD1U646</accession>
<sequence length="142" mass="16059">MSTQNIRIPLLNLEASDVDSQARLCLSEKDVQKHTRNYFKAETTTASSCGQDLNTIREEESKFENESNLTDLDLVLIPQEKDSQDHSGERSIKSLLCTVKPLTHNLIRKPNKRRFSDKQALSSQMAVAWKRAVAGNPRSCKN</sequence>
<dbReference type="EMBL" id="CAMPGE010002362">
    <property type="protein sequence ID" value="CAI2361162.1"/>
    <property type="molecule type" value="Genomic_DNA"/>
</dbReference>
<dbReference type="AlphaFoldDB" id="A0AAD1U646"/>
<dbReference type="Proteomes" id="UP001295684">
    <property type="component" value="Unassembled WGS sequence"/>
</dbReference>
<evidence type="ECO:0000313" key="2">
    <source>
        <dbReference type="Proteomes" id="UP001295684"/>
    </source>
</evidence>
<evidence type="ECO:0000313" key="1">
    <source>
        <dbReference type="EMBL" id="CAI2361162.1"/>
    </source>
</evidence>
<name>A0AAD1U646_EUPCR</name>
<keyword evidence="2" id="KW-1185">Reference proteome</keyword>